<organism evidence="2 3">
    <name type="scientific">Nocardia lasii</name>
    <dbReference type="NCBI Taxonomy" id="1616107"/>
    <lineage>
        <taxon>Bacteria</taxon>
        <taxon>Bacillati</taxon>
        <taxon>Actinomycetota</taxon>
        <taxon>Actinomycetes</taxon>
        <taxon>Mycobacteriales</taxon>
        <taxon>Nocardiaceae</taxon>
        <taxon>Nocardia</taxon>
    </lineage>
</organism>
<protein>
    <submittedName>
        <fullName evidence="2">FAD-dependent oxidoreductase</fullName>
    </submittedName>
</protein>
<dbReference type="Gene3D" id="3.50.50.60">
    <property type="entry name" value="FAD/NAD(P)-binding domain"/>
    <property type="match status" value="2"/>
</dbReference>
<evidence type="ECO:0000313" key="2">
    <source>
        <dbReference type="EMBL" id="MFC6010868.1"/>
    </source>
</evidence>
<sequence length="432" mass="46302">MTTASAKRYAVVGGGMSGIGAAYTLHRAGHAVELLEQDAVLGGRCGFDTLGGRPIMLGGKNIGRHYQQLREFIAASGERAYEPFGINSSQILDGELVTLDNPGIAGFLRHLLRMGSPVDAARMLYYGARVRWDERNRYLGSDYFGGAGAASDDRALSARFGTEFGRKVLRPLTVRLNAAEPDEVYFGAFGVSLGMVQDRYDQLVDGLQPVLDWFAGQVPVRRDTRVERLVLREGRVVGVDASENGGAPAFSAYDGVVVALPAHAAATLLEPAVPALATTLSEVAYYPSTVAVVQYEQPFFDSDVRSLAFDSGPCSAAGVYGVDDLDIVRYTFSGREARPTPDPRELARWIDEAEARVRSHLGGPTPARIRTESRGWSAAHCAYLPDHAGFRAVVRARTDAVAGLQLAGDYLLGAQLEACFRSGVAAAEALVA</sequence>
<accession>A0ABW1JQ99</accession>
<dbReference type="Pfam" id="PF01593">
    <property type="entry name" value="Amino_oxidase"/>
    <property type="match status" value="1"/>
</dbReference>
<dbReference type="SUPFAM" id="SSF51905">
    <property type="entry name" value="FAD/NAD(P)-binding domain"/>
    <property type="match status" value="1"/>
</dbReference>
<dbReference type="RefSeq" id="WP_378601363.1">
    <property type="nucleotide sequence ID" value="NZ_JBHSQN010000002.1"/>
</dbReference>
<gene>
    <name evidence="2" type="ORF">ACFP3H_07370</name>
</gene>
<proteinExistence type="predicted"/>
<dbReference type="Gene3D" id="3.90.660.10">
    <property type="match status" value="1"/>
</dbReference>
<evidence type="ECO:0000259" key="1">
    <source>
        <dbReference type="Pfam" id="PF01593"/>
    </source>
</evidence>
<feature type="domain" description="Amine oxidase" evidence="1">
    <location>
        <begin position="16"/>
        <end position="430"/>
    </location>
</feature>
<dbReference type="EMBL" id="JBHSQN010000002">
    <property type="protein sequence ID" value="MFC6010868.1"/>
    <property type="molecule type" value="Genomic_DNA"/>
</dbReference>
<dbReference type="InterPro" id="IPR050464">
    <property type="entry name" value="Zeta_carotene_desat/Oxidored"/>
</dbReference>
<dbReference type="PANTHER" id="PTHR42923">
    <property type="entry name" value="PROTOPORPHYRINOGEN OXIDASE"/>
    <property type="match status" value="1"/>
</dbReference>
<keyword evidence="3" id="KW-1185">Reference proteome</keyword>
<comment type="caution">
    <text evidence="2">The sequence shown here is derived from an EMBL/GenBank/DDBJ whole genome shotgun (WGS) entry which is preliminary data.</text>
</comment>
<dbReference type="InterPro" id="IPR002937">
    <property type="entry name" value="Amino_oxidase"/>
</dbReference>
<dbReference type="Proteomes" id="UP001596223">
    <property type="component" value="Unassembled WGS sequence"/>
</dbReference>
<reference evidence="3" key="1">
    <citation type="journal article" date="2019" name="Int. J. Syst. Evol. Microbiol.">
        <title>The Global Catalogue of Microorganisms (GCM) 10K type strain sequencing project: providing services to taxonomists for standard genome sequencing and annotation.</title>
        <authorList>
            <consortium name="The Broad Institute Genomics Platform"/>
            <consortium name="The Broad Institute Genome Sequencing Center for Infectious Disease"/>
            <person name="Wu L."/>
            <person name="Ma J."/>
        </authorList>
    </citation>
    <scope>NUCLEOTIDE SEQUENCE [LARGE SCALE GENOMIC DNA]</scope>
    <source>
        <strain evidence="3">CCUG 36956</strain>
    </source>
</reference>
<name>A0ABW1JQ99_9NOCA</name>
<dbReference type="InterPro" id="IPR036188">
    <property type="entry name" value="FAD/NAD-bd_sf"/>
</dbReference>
<evidence type="ECO:0000313" key="3">
    <source>
        <dbReference type="Proteomes" id="UP001596223"/>
    </source>
</evidence>